<feature type="compositionally biased region" description="Basic residues" evidence="1">
    <location>
        <begin position="19"/>
        <end position="29"/>
    </location>
</feature>
<evidence type="ECO:0000256" key="1">
    <source>
        <dbReference type="SAM" id="MobiDB-lite"/>
    </source>
</evidence>
<feature type="compositionally biased region" description="Polar residues" evidence="1">
    <location>
        <begin position="154"/>
        <end position="165"/>
    </location>
</feature>
<feature type="region of interest" description="Disordered" evidence="1">
    <location>
        <begin position="237"/>
        <end position="313"/>
    </location>
</feature>
<name>A0A813QXC4_9BILA</name>
<keyword evidence="4" id="KW-1185">Reference proteome</keyword>
<feature type="compositionally biased region" description="Basic and acidic residues" evidence="1">
    <location>
        <begin position="444"/>
        <end position="453"/>
    </location>
</feature>
<feature type="compositionally biased region" description="Polar residues" evidence="1">
    <location>
        <begin position="237"/>
        <end position="246"/>
    </location>
</feature>
<evidence type="ECO:0000313" key="3">
    <source>
        <dbReference type="EMBL" id="CAF3557580.1"/>
    </source>
</evidence>
<feature type="region of interest" description="Disordered" evidence="1">
    <location>
        <begin position="386"/>
        <end position="473"/>
    </location>
</feature>
<dbReference type="EMBL" id="CAJNOQ010000228">
    <property type="protein sequence ID" value="CAF0775075.1"/>
    <property type="molecule type" value="Genomic_DNA"/>
</dbReference>
<organism evidence="2 4">
    <name type="scientific">Didymodactylos carnosus</name>
    <dbReference type="NCBI Taxonomy" id="1234261"/>
    <lineage>
        <taxon>Eukaryota</taxon>
        <taxon>Metazoa</taxon>
        <taxon>Spiralia</taxon>
        <taxon>Gnathifera</taxon>
        <taxon>Rotifera</taxon>
        <taxon>Eurotatoria</taxon>
        <taxon>Bdelloidea</taxon>
        <taxon>Philodinida</taxon>
        <taxon>Philodinidae</taxon>
        <taxon>Didymodactylos</taxon>
    </lineage>
</organism>
<gene>
    <name evidence="2" type="ORF">GPM918_LOCUS2146</name>
    <name evidence="3" type="ORF">SRO942_LOCUS2146</name>
</gene>
<evidence type="ECO:0000313" key="4">
    <source>
        <dbReference type="Proteomes" id="UP000663829"/>
    </source>
</evidence>
<feature type="compositionally biased region" description="Basic residues" evidence="1">
    <location>
        <begin position="1"/>
        <end position="12"/>
    </location>
</feature>
<reference evidence="2" key="1">
    <citation type="submission" date="2021-02" db="EMBL/GenBank/DDBJ databases">
        <authorList>
            <person name="Nowell W R."/>
        </authorList>
    </citation>
    <scope>NUCLEOTIDE SEQUENCE</scope>
</reference>
<dbReference type="Proteomes" id="UP000681722">
    <property type="component" value="Unassembled WGS sequence"/>
</dbReference>
<feature type="compositionally biased region" description="Polar residues" evidence="1">
    <location>
        <begin position="257"/>
        <end position="273"/>
    </location>
</feature>
<dbReference type="OrthoDB" id="10026760at2759"/>
<feature type="compositionally biased region" description="Polar residues" evidence="1">
    <location>
        <begin position="419"/>
        <end position="435"/>
    </location>
</feature>
<evidence type="ECO:0000313" key="2">
    <source>
        <dbReference type="EMBL" id="CAF0775075.1"/>
    </source>
</evidence>
<dbReference type="AlphaFoldDB" id="A0A813QXC4"/>
<protein>
    <submittedName>
        <fullName evidence="2">Uncharacterized protein</fullName>
    </submittedName>
</protein>
<feature type="compositionally biased region" description="Basic and acidic residues" evidence="1">
    <location>
        <begin position="399"/>
        <end position="415"/>
    </location>
</feature>
<feature type="compositionally biased region" description="Basic residues" evidence="1">
    <location>
        <begin position="296"/>
        <end position="310"/>
    </location>
</feature>
<comment type="caution">
    <text evidence="2">The sequence shown here is derived from an EMBL/GenBank/DDBJ whole genome shotgun (WGS) entry which is preliminary data.</text>
</comment>
<sequence>MTKGGSKQKKLGRLIFGGNRKHSPTKRSQTRTADVISSSTNNLLNIHDWAVWRMQLNEHMISGLSEAKPDLKYMRHFLQTNPFYQKYSHDPSNGRNAGVRLMFSIPHPKLRPEFVEIPNKSPLINNTDVVKTHAKNMNENNDLIESVNSVGATSHRSLKQQNSNGLHGHSDIRASSSSAGVIEAKFKKTVRTSYTGADRAHSTLQKAVKGGNVLEKIKAFEQVAAAAAEASNHTRILSVSSTTNPAASPKQGERWKSTPTTLDQQGSSFNNEQPYPIRIGLTSKGRYTAGRTNGQRGRRGPNEHHHHHDDRRHMIATPNGKIKASVLQPADGDIILKRRTPSQKTIQDEDCSITAISSLTMGIPVSPSRTLTPKRVVSPTHHYNEKHWFKTGGHHTPHRRDAGSRSRHNQAEMVKKSMKTISNTDLSKQQNGGKSTSRRRWLRRKENDGETVHDTSNTARQLKTPEGKISPKQIVLNKKQEIMSTKKKHKKAATNDTINAVVRKESTIQKTTVLDNNRVYGVPSTNTNTSPNEDEKQKKQGSPVNESGTDDIDQELTKNSDVEPQQQISDVDKKSKLETIAITKSPLAISENDDEYHKQMVVERVHKRFNKNSHKLSSTDGDILNQTSGMINKRNSYQTDKRTYNLDEERSQDEQSISVLDDVFIDDPTDETVKQIEEKNLISSRRNSLVITTKITRHQSSCEEQKHYPIRRNISQRSMKEHENVSNNENNQRRRSSIVITDETNVVSPNTNDPNINEIKTNRRWYWSKETGGLKKSKLKNLPSPVKHQQQQTITIITRKDDADKIINNNINDEIYESPNSEETIDNVDHTQKLRQYHTVGSSTKPKTSKQILHAIVTMNSNDTNPNEITTDKKLHQQQMNNEADFFENGPLSNPN</sequence>
<accession>A0A813QXC4</accession>
<dbReference type="Proteomes" id="UP000663829">
    <property type="component" value="Unassembled WGS sequence"/>
</dbReference>
<proteinExistence type="predicted"/>
<feature type="region of interest" description="Disordered" evidence="1">
    <location>
        <begin position="1"/>
        <end position="33"/>
    </location>
</feature>
<feature type="region of interest" description="Disordered" evidence="1">
    <location>
        <begin position="154"/>
        <end position="173"/>
    </location>
</feature>
<feature type="region of interest" description="Disordered" evidence="1">
    <location>
        <begin position="515"/>
        <end position="572"/>
    </location>
</feature>
<dbReference type="EMBL" id="CAJOBC010000228">
    <property type="protein sequence ID" value="CAF3557580.1"/>
    <property type="molecule type" value="Genomic_DNA"/>
</dbReference>